<feature type="region of interest" description="Disordered" evidence="1">
    <location>
        <begin position="101"/>
        <end position="125"/>
    </location>
</feature>
<sequence length="125" mass="14063">MLLTKLSWRPSMLAASAMEAAGQPWMKRSCLLHPPPMRQRKTLDKEGTLPMAPLEQRSRVSDPLSLVSEVRHASVDLPQRRAASASPSLSLSWTCLVKRAKTNKDDSDEEEKTDQVGDQDHEEKR</sequence>
<name>A0A5J5CD44_9PERO</name>
<feature type="compositionally biased region" description="Basic and acidic residues" evidence="1">
    <location>
        <begin position="113"/>
        <end position="125"/>
    </location>
</feature>
<comment type="caution">
    <text evidence="2">The sequence shown here is derived from an EMBL/GenBank/DDBJ whole genome shotgun (WGS) entry which is preliminary data.</text>
</comment>
<organism evidence="2 3">
    <name type="scientific">Etheostoma spectabile</name>
    <name type="common">orangethroat darter</name>
    <dbReference type="NCBI Taxonomy" id="54343"/>
    <lineage>
        <taxon>Eukaryota</taxon>
        <taxon>Metazoa</taxon>
        <taxon>Chordata</taxon>
        <taxon>Craniata</taxon>
        <taxon>Vertebrata</taxon>
        <taxon>Euteleostomi</taxon>
        <taxon>Actinopterygii</taxon>
        <taxon>Neopterygii</taxon>
        <taxon>Teleostei</taxon>
        <taxon>Neoteleostei</taxon>
        <taxon>Acanthomorphata</taxon>
        <taxon>Eupercaria</taxon>
        <taxon>Perciformes</taxon>
        <taxon>Percoidei</taxon>
        <taxon>Percidae</taxon>
        <taxon>Etheostomatinae</taxon>
        <taxon>Etheostoma</taxon>
    </lineage>
</organism>
<keyword evidence="3" id="KW-1185">Reference proteome</keyword>
<dbReference type="Proteomes" id="UP000327493">
    <property type="component" value="Unassembled WGS sequence"/>
</dbReference>
<reference evidence="2 3" key="1">
    <citation type="submission" date="2019-08" db="EMBL/GenBank/DDBJ databases">
        <title>A chromosome-level genome assembly, high-density linkage maps, and genome scans reveal the genomic architecture of hybrid incompatibilities underlying speciation via character displacement in darters (Percidae: Etheostominae).</title>
        <authorList>
            <person name="Moran R.L."/>
            <person name="Catchen J.M."/>
            <person name="Fuller R.C."/>
        </authorList>
    </citation>
    <scope>NUCLEOTIDE SEQUENCE [LARGE SCALE GENOMIC DNA]</scope>
    <source>
        <strain evidence="2">EspeVRDwgs_2016</strain>
        <tissue evidence="2">Muscle</tissue>
    </source>
</reference>
<proteinExistence type="predicted"/>
<accession>A0A5J5CD44</accession>
<gene>
    <name evidence="2" type="ORF">FQN60_016765</name>
</gene>
<dbReference type="EMBL" id="VOFY01000763">
    <property type="protein sequence ID" value="KAA8578371.1"/>
    <property type="molecule type" value="Genomic_DNA"/>
</dbReference>
<evidence type="ECO:0000313" key="3">
    <source>
        <dbReference type="Proteomes" id="UP000327493"/>
    </source>
</evidence>
<protein>
    <submittedName>
        <fullName evidence="2">Uncharacterized protein</fullName>
    </submittedName>
</protein>
<evidence type="ECO:0000256" key="1">
    <source>
        <dbReference type="SAM" id="MobiDB-lite"/>
    </source>
</evidence>
<dbReference type="AlphaFoldDB" id="A0A5J5CD44"/>
<evidence type="ECO:0000313" key="2">
    <source>
        <dbReference type="EMBL" id="KAA8578371.1"/>
    </source>
</evidence>
<feature type="region of interest" description="Disordered" evidence="1">
    <location>
        <begin position="34"/>
        <end position="62"/>
    </location>
</feature>